<dbReference type="InterPro" id="IPR022772">
    <property type="entry name" value="VHL_tumour_suppress_b/a_dom"/>
</dbReference>
<dbReference type="CDD" id="cd05468">
    <property type="entry name" value="pVHL"/>
    <property type="match status" value="1"/>
</dbReference>
<reference evidence="3" key="1">
    <citation type="thesis" date="2020" institute="ProQuest LLC" country="789 East Eisenhower Parkway, Ann Arbor, MI, USA">
        <title>Comparative Genomics and Chromosome Evolution.</title>
        <authorList>
            <person name="Mudd A.B."/>
        </authorList>
    </citation>
    <scope>NUCLEOTIDE SEQUENCE</scope>
    <source>
        <strain evidence="3">237g6f4</strain>
        <tissue evidence="3">Blood</tissue>
    </source>
</reference>
<dbReference type="FunFam" id="2.60.40.780:FF:000001">
    <property type="entry name" value="von Hippel-Lindau disease tumor suppressor"/>
    <property type="match status" value="1"/>
</dbReference>
<evidence type="ECO:0000313" key="5">
    <source>
        <dbReference type="Proteomes" id="UP000824782"/>
    </source>
</evidence>
<comment type="similarity">
    <text evidence="1">Belongs to the VHL family.</text>
</comment>
<accession>A0AAV6YBV1</accession>
<dbReference type="InterPro" id="IPR036208">
    <property type="entry name" value="VHL_sf"/>
</dbReference>
<comment type="caution">
    <text evidence="3">The sequence shown here is derived from an EMBL/GenBank/DDBJ whole genome shotgun (WGS) entry which is preliminary data.</text>
</comment>
<feature type="domain" description="von Hippel-Lindau disease tumour suppressor beta" evidence="2">
    <location>
        <begin position="15"/>
        <end position="95"/>
    </location>
</feature>
<dbReference type="InterPro" id="IPR037140">
    <property type="entry name" value="VHL_beta_dom_sf"/>
</dbReference>
<dbReference type="Pfam" id="PF01847">
    <property type="entry name" value="VHL"/>
    <property type="match status" value="1"/>
</dbReference>
<dbReference type="Gene3D" id="2.60.40.780">
    <property type="entry name" value="von Hippel-Lindau disease tumour suppressor, beta domain"/>
    <property type="match status" value="1"/>
</dbReference>
<evidence type="ECO:0000313" key="3">
    <source>
        <dbReference type="EMBL" id="KAG8534817.1"/>
    </source>
</evidence>
<gene>
    <name evidence="4" type="ORF">GDO81_022510</name>
    <name evidence="3" type="ORF">GDO81_030224</name>
</gene>
<proteinExistence type="inferred from homology"/>
<evidence type="ECO:0000313" key="4">
    <source>
        <dbReference type="EMBL" id="KAG8544424.1"/>
    </source>
</evidence>
<dbReference type="InterPro" id="IPR024053">
    <property type="entry name" value="VHL_beta_dom"/>
</dbReference>
<dbReference type="EMBL" id="WNYA01089845">
    <property type="protein sequence ID" value="KAG8534817.1"/>
    <property type="molecule type" value="Genomic_DNA"/>
</dbReference>
<keyword evidence="5" id="KW-1185">Reference proteome</keyword>
<dbReference type="AlphaFoldDB" id="A0AAV6YBV1"/>
<evidence type="ECO:0000259" key="2">
    <source>
        <dbReference type="Pfam" id="PF01847"/>
    </source>
</evidence>
<dbReference type="SUPFAM" id="SSF49468">
    <property type="entry name" value="VHL"/>
    <property type="match status" value="1"/>
</dbReference>
<evidence type="ECO:0000256" key="1">
    <source>
        <dbReference type="ARBA" id="ARBA00010057"/>
    </source>
</evidence>
<organism evidence="3 5">
    <name type="scientific">Engystomops pustulosus</name>
    <name type="common">Tungara frog</name>
    <name type="synonym">Physalaemus pustulosus</name>
    <dbReference type="NCBI Taxonomy" id="76066"/>
    <lineage>
        <taxon>Eukaryota</taxon>
        <taxon>Metazoa</taxon>
        <taxon>Chordata</taxon>
        <taxon>Craniata</taxon>
        <taxon>Vertebrata</taxon>
        <taxon>Euteleostomi</taxon>
        <taxon>Amphibia</taxon>
        <taxon>Batrachia</taxon>
        <taxon>Anura</taxon>
        <taxon>Neobatrachia</taxon>
        <taxon>Hyloidea</taxon>
        <taxon>Leptodactylidae</taxon>
        <taxon>Leiuperinae</taxon>
        <taxon>Engystomops</taxon>
    </lineage>
</organism>
<protein>
    <recommendedName>
        <fullName evidence="2">von Hippel-Lindau disease tumour suppressor beta domain-containing protein</fullName>
    </recommendedName>
</protein>
<sequence>MPQEAPPPPNGLPQLRSVNSRQLVQVVFCNRSPRTVQPLWVNFQGRPQPYPAIAPGTGRRMSTYLGHIWLFREVETDVALTANTKDIYIPSPNASGQPAMVNICLPGNTAPAR</sequence>
<dbReference type="EMBL" id="WNYA01002297">
    <property type="protein sequence ID" value="KAG8544424.1"/>
    <property type="molecule type" value="Genomic_DNA"/>
</dbReference>
<name>A0AAV6YBV1_ENGPU</name>
<dbReference type="Proteomes" id="UP000824782">
    <property type="component" value="Unassembled WGS sequence"/>
</dbReference>